<keyword evidence="2" id="KW-1133">Transmembrane helix</keyword>
<dbReference type="EMBL" id="LYDR01000116">
    <property type="protein sequence ID" value="ODA30089.1"/>
    <property type="molecule type" value="Genomic_DNA"/>
</dbReference>
<protein>
    <submittedName>
        <fullName evidence="3">Uncharacterized protein</fullName>
    </submittedName>
</protein>
<proteinExistence type="predicted"/>
<keyword evidence="4" id="KW-1185">Reference proteome</keyword>
<accession>A0A1C3EA55</accession>
<evidence type="ECO:0000256" key="2">
    <source>
        <dbReference type="SAM" id="Phobius"/>
    </source>
</evidence>
<dbReference type="Proteomes" id="UP000094828">
    <property type="component" value="Unassembled WGS sequence"/>
</dbReference>
<keyword evidence="2" id="KW-0812">Transmembrane</keyword>
<sequence>MNHDLLHNHDRRSRFHRSLDRRSAGQSVMVSRNLDRGARAGLFLQDLFIAIILFSVMVGCLVPMFSFVARSRRLAYQEQLACQIAANCLDDIIAASAADRDALYRLLEKGRHLEELPAQLLQPEAGLSDSFRERLLASLLVGERLPVAKLQLTRRRSQIEWQHDAQAAPFDPGSLEEWEVAIDWQITQGAETAHERHAPLRLSGWIPATSAELKSQPPATLEPAVQQPAADSQESVEEGVQ</sequence>
<organism evidence="3 4">
    <name type="scientific">Planctopirus hydrillae</name>
    <dbReference type="NCBI Taxonomy" id="1841610"/>
    <lineage>
        <taxon>Bacteria</taxon>
        <taxon>Pseudomonadati</taxon>
        <taxon>Planctomycetota</taxon>
        <taxon>Planctomycetia</taxon>
        <taxon>Planctomycetales</taxon>
        <taxon>Planctomycetaceae</taxon>
        <taxon>Planctopirus</taxon>
    </lineage>
</organism>
<evidence type="ECO:0000313" key="3">
    <source>
        <dbReference type="EMBL" id="ODA30089.1"/>
    </source>
</evidence>
<dbReference type="AlphaFoldDB" id="A0A1C3EA55"/>
<feature type="transmembrane region" description="Helical" evidence="2">
    <location>
        <begin position="47"/>
        <end position="69"/>
    </location>
</feature>
<name>A0A1C3EA55_9PLAN</name>
<dbReference type="STRING" id="1841610.A6X21_07090"/>
<keyword evidence="2" id="KW-0472">Membrane</keyword>
<reference evidence="3 4" key="1">
    <citation type="submission" date="2016-05" db="EMBL/GenBank/DDBJ databases">
        <title>Genomic and physiological characterization of Planctopirus sp. isolated from fresh water lake.</title>
        <authorList>
            <person name="Subhash Y."/>
            <person name="Ramana C."/>
        </authorList>
    </citation>
    <scope>NUCLEOTIDE SEQUENCE [LARGE SCALE GENOMIC DNA]</scope>
    <source>
        <strain evidence="3 4">JC280</strain>
    </source>
</reference>
<gene>
    <name evidence="3" type="ORF">A6X21_07090</name>
</gene>
<feature type="region of interest" description="Disordered" evidence="1">
    <location>
        <begin position="209"/>
        <end position="241"/>
    </location>
</feature>
<evidence type="ECO:0000256" key="1">
    <source>
        <dbReference type="SAM" id="MobiDB-lite"/>
    </source>
</evidence>
<evidence type="ECO:0000313" key="4">
    <source>
        <dbReference type="Proteomes" id="UP000094828"/>
    </source>
</evidence>
<comment type="caution">
    <text evidence="3">The sequence shown here is derived from an EMBL/GenBank/DDBJ whole genome shotgun (WGS) entry which is preliminary data.</text>
</comment>